<protein>
    <submittedName>
        <fullName evidence="1">Uncharacterized protein</fullName>
    </submittedName>
</protein>
<name>A0A0L7TI11_9GAMM</name>
<dbReference type="Proteomes" id="UP000036851">
    <property type="component" value="Unassembled WGS sequence"/>
</dbReference>
<comment type="caution">
    <text evidence="1">The sequence shown here is derived from an EMBL/GenBank/DDBJ whole genome shotgun (WGS) entry which is preliminary data.</text>
</comment>
<accession>A0A0L7TI11</accession>
<organism evidence="1 2">
    <name type="scientific">Winslowiella iniecta</name>
    <dbReference type="NCBI Taxonomy" id="1560201"/>
    <lineage>
        <taxon>Bacteria</taxon>
        <taxon>Pseudomonadati</taxon>
        <taxon>Pseudomonadota</taxon>
        <taxon>Gammaproteobacteria</taxon>
        <taxon>Enterobacterales</taxon>
        <taxon>Erwiniaceae</taxon>
        <taxon>Winslowiella</taxon>
    </lineage>
</organism>
<evidence type="ECO:0000313" key="1">
    <source>
        <dbReference type="EMBL" id="KOC94984.1"/>
    </source>
</evidence>
<evidence type="ECO:0000313" key="2">
    <source>
        <dbReference type="Proteomes" id="UP000036851"/>
    </source>
</evidence>
<proteinExistence type="predicted"/>
<dbReference type="PATRIC" id="fig|1560201.4.peg.428"/>
<dbReference type="AlphaFoldDB" id="A0A0L7TI11"/>
<sequence>MFGYLPLRDHLSPVVQKLTACFELFATLCCQIQLMMTKSGREVTTDHCFQSNSDKRQYLIPGQSV</sequence>
<gene>
    <name evidence="1" type="ORF">NG43_01940</name>
</gene>
<dbReference type="EMBL" id="JRXF01000002">
    <property type="protein sequence ID" value="KOC94984.1"/>
    <property type="molecule type" value="Genomic_DNA"/>
</dbReference>
<reference evidence="1 2" key="1">
    <citation type="journal article" date="2015" name="Int. J. Syst. Evol. Microbiol.">
        <title>Erwinia iniecta sp. nov., isolated from Russian wheat aphids (Diuraphis noxia).</title>
        <authorList>
            <person name="Campillo T."/>
            <person name="Luna E."/>
            <person name="Portier P."/>
            <person name="Fischer-Le Saux M."/>
            <person name="Lapitan N."/>
            <person name="Tisserat N.A."/>
            <person name="Leach J.E."/>
        </authorList>
    </citation>
    <scope>NUCLEOTIDE SEQUENCE [LARGE SCALE GENOMIC DNA]</scope>
    <source>
        <strain evidence="1 2">B149</strain>
    </source>
</reference>